<evidence type="ECO:0000259" key="3">
    <source>
        <dbReference type="PROSITE" id="PS50801"/>
    </source>
</evidence>
<dbReference type="PROSITE" id="PS50801">
    <property type="entry name" value="STAS"/>
    <property type="match status" value="1"/>
</dbReference>
<dbReference type="NCBIfam" id="TIGR00377">
    <property type="entry name" value="ant_ant_sig"/>
    <property type="match status" value="1"/>
</dbReference>
<dbReference type="RefSeq" id="WP_369182331.1">
    <property type="nucleotide sequence ID" value="NZ_CP163445.1"/>
</dbReference>
<dbReference type="Gene3D" id="3.30.750.24">
    <property type="entry name" value="STAS domain"/>
    <property type="match status" value="1"/>
</dbReference>
<sequence>MTPSDDDLGDTALVTPAPGSGLTVTTRVTGTGAAVCALVGDLDVETLAPAAATLTELVARRPPTLVIDLRGVAFCDSSGLNLLLKTRIAAEQEGTELRLAAVAPTVMRVLELTGAHVVFALRESVEAALAG</sequence>
<dbReference type="PANTHER" id="PTHR33495:SF2">
    <property type="entry name" value="ANTI-SIGMA FACTOR ANTAGONIST TM_1081-RELATED"/>
    <property type="match status" value="1"/>
</dbReference>
<proteinExistence type="inferred from homology"/>
<dbReference type="SUPFAM" id="SSF52091">
    <property type="entry name" value="SpoIIaa-like"/>
    <property type="match status" value="1"/>
</dbReference>
<evidence type="ECO:0000256" key="2">
    <source>
        <dbReference type="RuleBase" id="RU003749"/>
    </source>
</evidence>
<gene>
    <name evidence="4" type="ORF">AB2U05_03035</name>
</gene>
<evidence type="ECO:0000313" key="4">
    <source>
        <dbReference type="EMBL" id="XDQ77529.1"/>
    </source>
</evidence>
<dbReference type="InterPro" id="IPR036513">
    <property type="entry name" value="STAS_dom_sf"/>
</dbReference>
<dbReference type="InterPro" id="IPR002645">
    <property type="entry name" value="STAS_dom"/>
</dbReference>
<comment type="similarity">
    <text evidence="1 2">Belongs to the anti-sigma-factor antagonist family.</text>
</comment>
<feature type="domain" description="STAS" evidence="3">
    <location>
        <begin position="32"/>
        <end position="131"/>
    </location>
</feature>
<dbReference type="PANTHER" id="PTHR33495">
    <property type="entry name" value="ANTI-SIGMA FACTOR ANTAGONIST TM_1081-RELATED-RELATED"/>
    <property type="match status" value="1"/>
</dbReference>
<reference evidence="4" key="1">
    <citation type="submission" date="2024-07" db="EMBL/GenBank/DDBJ databases">
        <authorList>
            <person name="Yu S.T."/>
        </authorList>
    </citation>
    <scope>NUCLEOTIDE SEQUENCE</scope>
    <source>
        <strain evidence="4">Y1</strain>
    </source>
</reference>
<dbReference type="AlphaFoldDB" id="A0AB39TDD9"/>
<name>A0AB39TDD9_9ACTN</name>
<dbReference type="InterPro" id="IPR003658">
    <property type="entry name" value="Anti-sigma_ant"/>
</dbReference>
<dbReference type="EMBL" id="CP163445">
    <property type="protein sequence ID" value="XDQ77529.1"/>
    <property type="molecule type" value="Genomic_DNA"/>
</dbReference>
<protein>
    <recommendedName>
        <fullName evidence="2">Anti-sigma factor antagonist</fullName>
    </recommendedName>
</protein>
<accession>A0AB39TDD9</accession>
<evidence type="ECO:0000256" key="1">
    <source>
        <dbReference type="ARBA" id="ARBA00009013"/>
    </source>
</evidence>
<organism evidence="4">
    <name type="scientific">Streptomyces sp. Y1</name>
    <dbReference type="NCBI Taxonomy" id="3238634"/>
    <lineage>
        <taxon>Bacteria</taxon>
        <taxon>Bacillati</taxon>
        <taxon>Actinomycetota</taxon>
        <taxon>Actinomycetes</taxon>
        <taxon>Kitasatosporales</taxon>
        <taxon>Streptomycetaceae</taxon>
        <taxon>Streptomyces</taxon>
    </lineage>
</organism>
<dbReference type="GO" id="GO:0043856">
    <property type="term" value="F:anti-sigma factor antagonist activity"/>
    <property type="evidence" value="ECO:0007669"/>
    <property type="project" value="InterPro"/>
</dbReference>
<dbReference type="CDD" id="cd07043">
    <property type="entry name" value="STAS_anti-anti-sigma_factors"/>
    <property type="match status" value="1"/>
</dbReference>
<dbReference type="Pfam" id="PF13466">
    <property type="entry name" value="STAS_2"/>
    <property type="match status" value="1"/>
</dbReference>
<dbReference type="InterPro" id="IPR058548">
    <property type="entry name" value="MlaB-like_STAS"/>
</dbReference>